<protein>
    <submittedName>
        <fullName evidence="1">Uncharacterized protein</fullName>
    </submittedName>
</protein>
<dbReference type="Proteomes" id="UP000243723">
    <property type="component" value="Unassembled WGS sequence"/>
</dbReference>
<organism evidence="1 2">
    <name type="scientific">Elsinoe australis</name>
    <dbReference type="NCBI Taxonomy" id="40998"/>
    <lineage>
        <taxon>Eukaryota</taxon>
        <taxon>Fungi</taxon>
        <taxon>Dikarya</taxon>
        <taxon>Ascomycota</taxon>
        <taxon>Pezizomycotina</taxon>
        <taxon>Dothideomycetes</taxon>
        <taxon>Dothideomycetidae</taxon>
        <taxon>Myriangiales</taxon>
        <taxon>Elsinoaceae</taxon>
        <taxon>Elsinoe</taxon>
    </lineage>
</organism>
<gene>
    <name evidence="1" type="ORF">B9Z65_8157</name>
</gene>
<evidence type="ECO:0000313" key="1">
    <source>
        <dbReference type="EMBL" id="PSK40217.1"/>
    </source>
</evidence>
<sequence length="118" mass="13222">MGILPLHASAPTRANIQADRYKAIASFRREAHKRFILRLRYKDLSGHILALSLLLISMFPSMFDQPLLSGSARRAGGRLYDLEYDDRVMRAFVEGVPDGMARRNEGGVKASLLVQHLA</sequence>
<evidence type="ECO:0000313" key="2">
    <source>
        <dbReference type="Proteomes" id="UP000243723"/>
    </source>
</evidence>
<proteinExistence type="predicted"/>
<dbReference type="AlphaFoldDB" id="A0A2P7YWA3"/>
<comment type="caution">
    <text evidence="1">The sequence shown here is derived from an EMBL/GenBank/DDBJ whole genome shotgun (WGS) entry which is preliminary data.</text>
</comment>
<name>A0A2P7YWA3_9PEZI</name>
<reference evidence="1 2" key="1">
    <citation type="submission" date="2017-05" db="EMBL/GenBank/DDBJ databases">
        <title>Draft genome sequence of Elsinoe australis.</title>
        <authorList>
            <person name="Cheng Q."/>
        </authorList>
    </citation>
    <scope>NUCLEOTIDE SEQUENCE [LARGE SCALE GENOMIC DNA]</scope>
    <source>
        <strain evidence="1 2">NL1</strain>
    </source>
</reference>
<accession>A0A2P7YWA3</accession>
<dbReference type="EMBL" id="NHZQ01000363">
    <property type="protein sequence ID" value="PSK40217.1"/>
    <property type="molecule type" value="Genomic_DNA"/>
</dbReference>
<keyword evidence="2" id="KW-1185">Reference proteome</keyword>